<organism evidence="3 4">
    <name type="scientific">Methylocystis hirsuta</name>
    <dbReference type="NCBI Taxonomy" id="369798"/>
    <lineage>
        <taxon>Bacteria</taxon>
        <taxon>Pseudomonadati</taxon>
        <taxon>Pseudomonadota</taxon>
        <taxon>Alphaproteobacteria</taxon>
        <taxon>Hyphomicrobiales</taxon>
        <taxon>Methylocystaceae</taxon>
        <taxon>Methylocystis</taxon>
    </lineage>
</organism>
<keyword evidence="3" id="KW-0808">Transferase</keyword>
<evidence type="ECO:0000313" key="3">
    <source>
        <dbReference type="EMBL" id="RNJ49274.1"/>
    </source>
</evidence>
<feature type="domain" description="Acyltransferase 3" evidence="2">
    <location>
        <begin position="13"/>
        <end position="305"/>
    </location>
</feature>
<feature type="transmembrane region" description="Helical" evidence="1">
    <location>
        <begin position="260"/>
        <end position="279"/>
    </location>
</feature>
<dbReference type="InterPro" id="IPR050879">
    <property type="entry name" value="Acyltransferase_3"/>
</dbReference>
<comment type="caution">
    <text evidence="3">The sequence shown here is derived from an EMBL/GenBank/DDBJ whole genome shotgun (WGS) entry which is preliminary data.</text>
</comment>
<name>A0A3M9XMP0_9HYPH</name>
<feature type="transmembrane region" description="Helical" evidence="1">
    <location>
        <begin position="31"/>
        <end position="50"/>
    </location>
</feature>
<keyword evidence="1" id="KW-1133">Transmembrane helix</keyword>
<dbReference type="EMBL" id="QWDD01000001">
    <property type="protein sequence ID" value="RNJ49274.1"/>
    <property type="molecule type" value="Genomic_DNA"/>
</dbReference>
<dbReference type="GO" id="GO:0016747">
    <property type="term" value="F:acyltransferase activity, transferring groups other than amino-acyl groups"/>
    <property type="evidence" value="ECO:0007669"/>
    <property type="project" value="InterPro"/>
</dbReference>
<accession>A0A3M9XMP0</accession>
<sequence length="347" mass="37977">MAMGTDKFASPGALRLTLAFAVFLHHTTSFNLGMSAVLVFFVLSGYWVAAMWKNTYSKTTSAYFTYLVSRVWRIAPVFALCSAIAWALLLWRGDAPVAFGGLMHQLFSNILILGYSALPFQANIPGWSLDVELQFYLIAPAIIFLISKNISLLLICLVVSAGAPWLGGSATVAPFLLFFGIGVAAASHDLKPDRAFAYRALFTTLATLFLCALIFAKDVMLGEKLELLAFSDKMNLVIAVMMTPWALYTTQQASGAKDRMLGELSYIFYLLHWSVIGALKTGEGSYLDRALLCSEALLIIFVASYLIWRLFDRPINRLRASWVHGRLMDAPGAIPSATPANAAPAFG</sequence>
<keyword evidence="1" id="KW-0812">Transmembrane</keyword>
<dbReference type="GO" id="GO:0009103">
    <property type="term" value="P:lipopolysaccharide biosynthetic process"/>
    <property type="evidence" value="ECO:0007669"/>
    <property type="project" value="TreeGrafter"/>
</dbReference>
<gene>
    <name evidence="3" type="ORF">D1O30_06345</name>
</gene>
<dbReference type="OrthoDB" id="9767863at2"/>
<feature type="transmembrane region" description="Helical" evidence="1">
    <location>
        <begin position="135"/>
        <end position="160"/>
    </location>
</feature>
<dbReference type="Proteomes" id="UP000268623">
    <property type="component" value="Unassembled WGS sequence"/>
</dbReference>
<proteinExistence type="predicted"/>
<feature type="transmembrane region" description="Helical" evidence="1">
    <location>
        <begin position="97"/>
        <end position="115"/>
    </location>
</feature>
<keyword evidence="4" id="KW-1185">Reference proteome</keyword>
<reference evidence="3 4" key="1">
    <citation type="submission" date="2018-08" db="EMBL/GenBank/DDBJ databases">
        <title>Genome sequence of Methylocystis hirsuta CSC1, a methanotroph able to accumulate PHAs.</title>
        <authorList>
            <person name="Bordel S."/>
            <person name="Rodriguez E."/>
            <person name="Gancedo J."/>
            <person name="Munoz R."/>
        </authorList>
    </citation>
    <scope>NUCLEOTIDE SEQUENCE [LARGE SCALE GENOMIC DNA]</scope>
    <source>
        <strain evidence="3 4">CSC1</strain>
    </source>
</reference>
<protein>
    <submittedName>
        <fullName evidence="3">Acyltransferase</fullName>
    </submittedName>
</protein>
<dbReference type="PANTHER" id="PTHR23028">
    <property type="entry name" value="ACETYLTRANSFERASE"/>
    <property type="match status" value="1"/>
</dbReference>
<feature type="transmembrane region" description="Helical" evidence="1">
    <location>
        <begin position="196"/>
        <end position="216"/>
    </location>
</feature>
<evidence type="ECO:0000256" key="1">
    <source>
        <dbReference type="SAM" id="Phobius"/>
    </source>
</evidence>
<dbReference type="PANTHER" id="PTHR23028:SF53">
    <property type="entry name" value="ACYL_TRANSF_3 DOMAIN-CONTAINING PROTEIN"/>
    <property type="match status" value="1"/>
</dbReference>
<keyword evidence="3" id="KW-0012">Acyltransferase</keyword>
<evidence type="ECO:0000313" key="4">
    <source>
        <dbReference type="Proteomes" id="UP000268623"/>
    </source>
</evidence>
<keyword evidence="1" id="KW-0472">Membrane</keyword>
<dbReference type="RefSeq" id="WP_123175244.1">
    <property type="nucleotide sequence ID" value="NZ_QWDD01000001.1"/>
</dbReference>
<dbReference type="Pfam" id="PF01757">
    <property type="entry name" value="Acyl_transf_3"/>
    <property type="match status" value="1"/>
</dbReference>
<dbReference type="AlphaFoldDB" id="A0A3M9XMP0"/>
<feature type="transmembrane region" description="Helical" evidence="1">
    <location>
        <begin position="71"/>
        <end position="91"/>
    </location>
</feature>
<dbReference type="GO" id="GO:0016020">
    <property type="term" value="C:membrane"/>
    <property type="evidence" value="ECO:0007669"/>
    <property type="project" value="TreeGrafter"/>
</dbReference>
<dbReference type="InterPro" id="IPR002656">
    <property type="entry name" value="Acyl_transf_3_dom"/>
</dbReference>
<evidence type="ECO:0000259" key="2">
    <source>
        <dbReference type="Pfam" id="PF01757"/>
    </source>
</evidence>
<feature type="transmembrane region" description="Helical" evidence="1">
    <location>
        <begin position="166"/>
        <end position="184"/>
    </location>
</feature>
<feature type="transmembrane region" description="Helical" evidence="1">
    <location>
        <begin position="291"/>
        <end position="311"/>
    </location>
</feature>